<dbReference type="CDD" id="cd09272">
    <property type="entry name" value="RNase_HI_RT_Ty1"/>
    <property type="match status" value="1"/>
</dbReference>
<gene>
    <name evidence="1" type="ORF">AXG93_4620s1410</name>
</gene>
<dbReference type="PANTHER" id="PTHR11439:SF483">
    <property type="entry name" value="PEPTIDE SYNTHASE GLIP-LIKE, PUTATIVE (AFU_ORTHOLOGUE AFUA_3G12920)-RELATED"/>
    <property type="match status" value="1"/>
</dbReference>
<protein>
    <recommendedName>
        <fullName evidence="3">Reverse transcriptase Ty1/copia-type domain-containing protein</fullName>
    </recommendedName>
</protein>
<evidence type="ECO:0000313" key="2">
    <source>
        <dbReference type="Proteomes" id="UP000077202"/>
    </source>
</evidence>
<evidence type="ECO:0008006" key="3">
    <source>
        <dbReference type="Google" id="ProtNLM"/>
    </source>
</evidence>
<reference evidence="1" key="1">
    <citation type="submission" date="2016-03" db="EMBL/GenBank/DDBJ databases">
        <title>Mechanisms controlling the formation of the plant cell surface in tip-growing cells are functionally conserved among land plants.</title>
        <authorList>
            <person name="Honkanen S."/>
            <person name="Jones V.A."/>
            <person name="Morieri G."/>
            <person name="Champion C."/>
            <person name="Hetherington A.J."/>
            <person name="Kelly S."/>
            <person name="Saint-Marcoux D."/>
            <person name="Proust H."/>
            <person name="Prescott H."/>
            <person name="Dolan L."/>
        </authorList>
    </citation>
    <scope>NUCLEOTIDE SEQUENCE [LARGE SCALE GENOMIC DNA]</scope>
    <source>
        <tissue evidence="1">Whole gametophyte</tissue>
    </source>
</reference>
<dbReference type="Proteomes" id="UP000077202">
    <property type="component" value="Unassembled WGS sequence"/>
</dbReference>
<dbReference type="PANTHER" id="PTHR11439">
    <property type="entry name" value="GAG-POL-RELATED RETROTRANSPOSON"/>
    <property type="match status" value="1"/>
</dbReference>
<sequence>MKDMGESRSILGMDIYRNFEPKKLWLNQSKYVRRILDMFNMADSKGVWTPLLAHFKLFAAQCSTNDEEKKRMSCVSHEQVVNSLMYVMVCTRPDIALAMGKVSSLLDNAKSLFGYVDANYGLDLDKSRSTTGYVFTFGGGSISWRSILQKCVAQSTTEAEYVAAAEAEKEVIWLDWLIMEMGLTQGVVDLHCDSQSALHLAANHVMDSRMKHIDIRRHCATMQVMHRKHERYGYKLPLYIVTPSSYGYGLVLVNFCLNSDLVIGFRLELFAE</sequence>
<name>A0A176VX44_MARPO</name>
<keyword evidence="2" id="KW-1185">Reference proteome</keyword>
<dbReference type="EMBL" id="LVLJ01002341">
    <property type="protein sequence ID" value="OAE25327.1"/>
    <property type="molecule type" value="Genomic_DNA"/>
</dbReference>
<organism evidence="1 2">
    <name type="scientific">Marchantia polymorpha subsp. ruderalis</name>
    <dbReference type="NCBI Taxonomy" id="1480154"/>
    <lineage>
        <taxon>Eukaryota</taxon>
        <taxon>Viridiplantae</taxon>
        <taxon>Streptophyta</taxon>
        <taxon>Embryophyta</taxon>
        <taxon>Marchantiophyta</taxon>
        <taxon>Marchantiopsida</taxon>
        <taxon>Marchantiidae</taxon>
        <taxon>Marchantiales</taxon>
        <taxon>Marchantiaceae</taxon>
        <taxon>Marchantia</taxon>
    </lineage>
</organism>
<evidence type="ECO:0000313" key="1">
    <source>
        <dbReference type="EMBL" id="OAE25327.1"/>
    </source>
</evidence>
<accession>A0A176VX44</accession>
<comment type="caution">
    <text evidence="1">The sequence shown here is derived from an EMBL/GenBank/DDBJ whole genome shotgun (WGS) entry which is preliminary data.</text>
</comment>
<dbReference type="AlphaFoldDB" id="A0A176VX44"/>
<proteinExistence type="predicted"/>